<evidence type="ECO:0000256" key="1">
    <source>
        <dbReference type="SAM" id="MobiDB-lite"/>
    </source>
</evidence>
<dbReference type="Proteomes" id="UP001626628">
    <property type="component" value="Chromosome"/>
</dbReference>
<dbReference type="InterPro" id="IPR036388">
    <property type="entry name" value="WH-like_DNA-bd_sf"/>
</dbReference>
<dbReference type="InterPro" id="IPR005149">
    <property type="entry name" value="Tscrpt_reg_PadR_N"/>
</dbReference>
<dbReference type="EMBL" id="CP147982">
    <property type="protein sequence ID" value="WXK76070.1"/>
    <property type="molecule type" value="Genomic_DNA"/>
</dbReference>
<dbReference type="Pfam" id="PF03551">
    <property type="entry name" value="PadR"/>
    <property type="match status" value="1"/>
</dbReference>
<evidence type="ECO:0000313" key="4">
    <source>
        <dbReference type="Proteomes" id="UP001626628"/>
    </source>
</evidence>
<keyword evidence="4" id="KW-1185">Reference proteome</keyword>
<sequence length="124" mass="12736">MRPSGSFGPQAVRPAPFAGQEGAHVRSASPSGSPNQAVPASAGSLRGSEAGLDVADGAIYPALARLRKRRLVEVERRAGEGGPARTCYKPGPAGLQMLRSWSSDGNEFAAGIGSIVTHTAEKEP</sequence>
<feature type="compositionally biased region" description="Polar residues" evidence="1">
    <location>
        <begin position="28"/>
        <end position="38"/>
    </location>
</feature>
<protein>
    <submittedName>
        <fullName evidence="3">PadR family transcriptional regulator</fullName>
    </submittedName>
</protein>
<organism evidence="3 4">
    <name type="scientific">Streptomyces sirii</name>
    <dbReference type="NCBI Taxonomy" id="3127701"/>
    <lineage>
        <taxon>Bacteria</taxon>
        <taxon>Bacillati</taxon>
        <taxon>Actinomycetota</taxon>
        <taxon>Actinomycetes</taxon>
        <taxon>Kitasatosporales</taxon>
        <taxon>Streptomycetaceae</taxon>
        <taxon>Streptomyces</taxon>
    </lineage>
</organism>
<dbReference type="InterPro" id="IPR036390">
    <property type="entry name" value="WH_DNA-bd_sf"/>
</dbReference>
<feature type="domain" description="Transcription regulator PadR N-terminal" evidence="2">
    <location>
        <begin position="51"/>
        <end position="98"/>
    </location>
</feature>
<gene>
    <name evidence="3" type="ORF">WAB15_08815</name>
</gene>
<accession>A0ABZ2QHX6</accession>
<evidence type="ECO:0000259" key="2">
    <source>
        <dbReference type="Pfam" id="PF03551"/>
    </source>
</evidence>
<evidence type="ECO:0000313" key="3">
    <source>
        <dbReference type="EMBL" id="WXK76070.1"/>
    </source>
</evidence>
<reference evidence="3 4" key="1">
    <citation type="submission" date="2024-03" db="EMBL/GenBank/DDBJ databases">
        <title>The complete genome of Streptomyces sirii sp.nov.</title>
        <authorList>
            <person name="Zakalyukina Y.V."/>
            <person name="Belik A.R."/>
            <person name="Biryukov M.V."/>
            <person name="Baturina O.A."/>
            <person name="Kabilov M.R."/>
        </authorList>
    </citation>
    <scope>NUCLEOTIDE SEQUENCE [LARGE SCALE GENOMIC DNA]</scope>
    <source>
        <strain evidence="3 4">BP-8</strain>
    </source>
</reference>
<proteinExistence type="predicted"/>
<name>A0ABZ2QHX6_9ACTN</name>
<dbReference type="SUPFAM" id="SSF46785">
    <property type="entry name" value="Winged helix' DNA-binding domain"/>
    <property type="match status" value="1"/>
</dbReference>
<feature type="region of interest" description="Disordered" evidence="1">
    <location>
        <begin position="1"/>
        <end position="48"/>
    </location>
</feature>
<dbReference type="RefSeq" id="WP_407285886.1">
    <property type="nucleotide sequence ID" value="NZ_CP147982.1"/>
</dbReference>
<dbReference type="Gene3D" id="1.10.10.10">
    <property type="entry name" value="Winged helix-like DNA-binding domain superfamily/Winged helix DNA-binding domain"/>
    <property type="match status" value="1"/>
</dbReference>